<dbReference type="OrthoDB" id="6380398at2759"/>
<feature type="transmembrane region" description="Helical" evidence="1">
    <location>
        <begin position="49"/>
        <end position="73"/>
    </location>
</feature>
<reference evidence="2" key="1">
    <citation type="submission" date="2015-06" db="EMBL/GenBank/DDBJ databases">
        <title>The complete mitochondrial genome of the oriental Daphnia pulex (Cladocera: Daphniidae).</title>
        <authorList>
            <person name="Cheng R."/>
            <person name="Deng B."/>
            <person name="Wang Y."/>
            <person name="Geng X."/>
            <person name="Zhang H."/>
        </authorList>
    </citation>
    <scope>NUCLEOTIDE SEQUENCE</scope>
</reference>
<evidence type="ECO:0000256" key="1">
    <source>
        <dbReference type="SAM" id="Phobius"/>
    </source>
</evidence>
<feature type="transmembrane region" description="Helical" evidence="1">
    <location>
        <begin position="85"/>
        <end position="102"/>
    </location>
</feature>
<feature type="transmembrane region" description="Helical" evidence="1">
    <location>
        <begin position="138"/>
        <end position="159"/>
    </location>
</feature>
<dbReference type="EMBL" id="KT003819">
    <property type="protein sequence ID" value="ALQ78672.1"/>
    <property type="molecule type" value="Genomic_DNA"/>
</dbReference>
<name>A0A0S3CQK4_DAPPU</name>
<keyword evidence="1" id="KW-0812">Transmembrane</keyword>
<evidence type="ECO:0000313" key="2">
    <source>
        <dbReference type="EMBL" id="ALQ78672.1"/>
    </source>
</evidence>
<keyword evidence="1" id="KW-0472">Membrane</keyword>
<accession>A0A0S3CQK4</accession>
<geneLocation type="mitochondrion" evidence="2"/>
<proteinExistence type="predicted"/>
<dbReference type="AlphaFoldDB" id="A0A0S3CQK4"/>
<keyword evidence="1" id="KW-1133">Transmembrane helix</keyword>
<gene>
    <name evidence="2" type="primary">ND6</name>
</gene>
<protein>
    <submittedName>
        <fullName evidence="2">NADH dehydrogenase subunit 6</fullName>
    </submittedName>
</protein>
<sequence>MGQYLLLASMTLLVCVFPLVSHPLLMGVVILTLTFLIAVTLGLGGMSTWLSYVLVLILLGGLLVIFIYVSLLAANENQIYQNNKIKMLSVSVMSILLATLMLSSSPKMFDSKINPFLTLEHRSTESTDWLNLLYSEQLGGMTIFLVLYLLLTLIVVVTISKNDSSSLRAL</sequence>
<keyword evidence="2" id="KW-0496">Mitochondrion</keyword>
<feature type="transmembrane region" description="Helical" evidence="1">
    <location>
        <begin position="12"/>
        <end position="43"/>
    </location>
</feature>
<organism evidence="2">
    <name type="scientific">Daphnia pulex</name>
    <name type="common">Water flea</name>
    <dbReference type="NCBI Taxonomy" id="6669"/>
    <lineage>
        <taxon>Eukaryota</taxon>
        <taxon>Metazoa</taxon>
        <taxon>Ecdysozoa</taxon>
        <taxon>Arthropoda</taxon>
        <taxon>Crustacea</taxon>
        <taxon>Branchiopoda</taxon>
        <taxon>Diplostraca</taxon>
        <taxon>Cladocera</taxon>
        <taxon>Anomopoda</taxon>
        <taxon>Daphniidae</taxon>
        <taxon>Daphnia</taxon>
    </lineage>
</organism>